<reference evidence="3 4" key="1">
    <citation type="submission" date="2016-02" db="EMBL/GenBank/DDBJ databases">
        <title>Comparison of Clostridium stercorarium subspecies using comparative genomics and transcriptomics.</title>
        <authorList>
            <person name="Schellenberg J."/>
            <person name="Thallinger G."/>
            <person name="Levin D.B."/>
            <person name="Zhang X."/>
            <person name="Alvare G."/>
            <person name="Fristensky B."/>
            <person name="Sparling R."/>
        </authorList>
    </citation>
    <scope>NUCLEOTIDE SEQUENCE [LARGE SCALE GENOMIC DNA]</scope>
    <source>
        <strain evidence="3 4">DSM 9219</strain>
    </source>
</reference>
<accession>A0A1B1YIW2</accession>
<evidence type="ECO:0000313" key="4">
    <source>
        <dbReference type="Proteomes" id="UP000092931"/>
    </source>
</evidence>
<name>A0A1B1YIW2_THEST</name>
<gene>
    <name evidence="3" type="ORF">CSTERLE_03295</name>
</gene>
<dbReference type="InterPro" id="IPR005646">
    <property type="entry name" value="FapA"/>
</dbReference>
<dbReference type="InterPro" id="IPR046866">
    <property type="entry name" value="FapA_N"/>
</dbReference>
<evidence type="ECO:0000313" key="3">
    <source>
        <dbReference type="EMBL" id="ANX00684.1"/>
    </source>
</evidence>
<dbReference type="PANTHER" id="PTHR38032">
    <property type="entry name" value="POLYMERASE-RELATED"/>
    <property type="match status" value="1"/>
</dbReference>
<feature type="domain" description="Flagellar Assembly Protein A N-terminal region" evidence="2">
    <location>
        <begin position="10"/>
        <end position="181"/>
    </location>
</feature>
<evidence type="ECO:0000256" key="1">
    <source>
        <dbReference type="SAM" id="Coils"/>
    </source>
</evidence>
<feature type="coiled-coil region" evidence="1">
    <location>
        <begin position="343"/>
        <end position="418"/>
    </location>
</feature>
<dbReference type="RefSeq" id="WP_065820594.1">
    <property type="nucleotide sequence ID" value="NZ_CP014673.1"/>
</dbReference>
<dbReference type="InterPro" id="IPR046865">
    <property type="entry name" value="FapA_b_solenoid"/>
</dbReference>
<evidence type="ECO:0000259" key="2">
    <source>
        <dbReference type="Pfam" id="PF20250"/>
    </source>
</evidence>
<dbReference type="Pfam" id="PF03961">
    <property type="entry name" value="FapA"/>
    <property type="match status" value="1"/>
</dbReference>
<sequence length="462" mass="50495">MSSAGIGTSVKVSVSPDRMKAFILIKKSEQGENTPGINELLEELEKNGVVYGIKEDVLRKLAENPVYDQDVLIAEGLAPVHGENGRINFLIDINKEKKPVIMEDGSVNYRDLDYIVSAQKDQKICEVIPPTPGIDGINVMGSIIKAVSGKPARIVKGSNVYTSEDGLSFYSAINGQVKYENDKLSVFATYEVPADVDNSTGNINFVGSVFIRGNVLSGFTVEAGGDVEVFGVVEAATIKAGGNIILRRGMTGNNKGVLIAGGNIVARYIENSIVEAANDLKAEAIMHSDVKCGNRLELGGRKGLLVGGITRVGREIDAKVIGSYLATNTVIEVGVDPNVRERYKVVKAELSNLEENIRKTDQVIMLLQKLESIGRLTDEKKELLEKSLRSKVFYEDKISEYREELVKLEEKLQMEAQGRIRVENYLYSGTKISIGSATMHVKETLQHCTLYKEGADIKIGAY</sequence>
<dbReference type="AlphaFoldDB" id="A0A1B1YIW2"/>
<organism evidence="3 4">
    <name type="scientific">Thermoclostridium stercorarium subsp. leptospartum DSM 9219</name>
    <dbReference type="NCBI Taxonomy" id="1346611"/>
    <lineage>
        <taxon>Bacteria</taxon>
        <taxon>Bacillati</taxon>
        <taxon>Bacillota</taxon>
        <taxon>Clostridia</taxon>
        <taxon>Eubacteriales</taxon>
        <taxon>Oscillospiraceae</taxon>
        <taxon>Thermoclostridium</taxon>
    </lineage>
</organism>
<dbReference type="PANTHER" id="PTHR38032:SF1">
    <property type="entry name" value="RNA-BINDING PROTEIN KHPB N-TERMINAL DOMAIN-CONTAINING PROTEIN"/>
    <property type="match status" value="1"/>
</dbReference>
<protein>
    <recommendedName>
        <fullName evidence="2">Flagellar Assembly Protein A N-terminal region domain-containing protein</fullName>
    </recommendedName>
</protein>
<dbReference type="Pfam" id="PF20250">
    <property type="entry name" value="FapA_N"/>
    <property type="match status" value="1"/>
</dbReference>
<dbReference type="Proteomes" id="UP000092931">
    <property type="component" value="Chromosome"/>
</dbReference>
<keyword evidence="1" id="KW-0175">Coiled coil</keyword>
<proteinExistence type="predicted"/>
<dbReference type="EMBL" id="CP014673">
    <property type="protein sequence ID" value="ANX00684.1"/>
    <property type="molecule type" value="Genomic_DNA"/>
</dbReference>